<dbReference type="AlphaFoldDB" id="A0A0C3FF75"/>
<evidence type="ECO:0000256" key="1">
    <source>
        <dbReference type="ARBA" id="ARBA00006484"/>
    </source>
</evidence>
<dbReference type="PANTHER" id="PTHR48107">
    <property type="entry name" value="NADPH-DEPENDENT ALDEHYDE REDUCTASE-LIKE PROTEIN, CHLOROPLASTIC-RELATED"/>
    <property type="match status" value="1"/>
</dbReference>
<dbReference type="Pfam" id="PF13561">
    <property type="entry name" value="adh_short_C2"/>
    <property type="match status" value="1"/>
</dbReference>
<evidence type="ECO:0008006" key="5">
    <source>
        <dbReference type="Google" id="ProtNLM"/>
    </source>
</evidence>
<evidence type="ECO:0000256" key="2">
    <source>
        <dbReference type="ARBA" id="ARBA00023002"/>
    </source>
</evidence>
<dbReference type="SUPFAM" id="SSF51735">
    <property type="entry name" value="NAD(P)-binding Rossmann-fold domains"/>
    <property type="match status" value="1"/>
</dbReference>
<organism evidence="3 4">
    <name type="scientific">Piloderma croceum (strain F 1598)</name>
    <dbReference type="NCBI Taxonomy" id="765440"/>
    <lineage>
        <taxon>Eukaryota</taxon>
        <taxon>Fungi</taxon>
        <taxon>Dikarya</taxon>
        <taxon>Basidiomycota</taxon>
        <taxon>Agaricomycotina</taxon>
        <taxon>Agaricomycetes</taxon>
        <taxon>Agaricomycetidae</taxon>
        <taxon>Atheliales</taxon>
        <taxon>Atheliaceae</taxon>
        <taxon>Piloderma</taxon>
    </lineage>
</organism>
<keyword evidence="4" id="KW-1185">Reference proteome</keyword>
<gene>
    <name evidence="3" type="ORF">PILCRDRAFT_585470</name>
</gene>
<dbReference type="OrthoDB" id="1393670at2759"/>
<accession>A0A0C3FF75</accession>
<proteinExistence type="inferred from homology"/>
<comment type="similarity">
    <text evidence="1">Belongs to the short-chain dehydrogenases/reductases (SDR) family.</text>
</comment>
<dbReference type="NCBIfam" id="NF009385">
    <property type="entry name" value="PRK12744.1"/>
    <property type="match status" value="1"/>
</dbReference>
<dbReference type="InParanoid" id="A0A0C3FF75"/>
<dbReference type="EMBL" id="KN833015">
    <property type="protein sequence ID" value="KIM78616.1"/>
    <property type="molecule type" value="Genomic_DNA"/>
</dbReference>
<sequence>MSKIAVVTGGGKNLGGLISRSLAKDGYGVVIHYNSPSSKDESEATVNEIINAGGKAWSFGADLTNVDEIAKLFSTAKSKGKIMVAINTAGKVLKKPILEVTEKEYDDMFNINSKIAFFFIQQALKNIEDGGSIVSIVTSLLAAYTPFYSTYQGSKAPVDFFTKAASKEAMSRNILVNAIAPGPMDTPFFYPQESEDAVAFHKSSAAQGRLTKIEDIVPIVEMLVKGQHWVNGQTIYANGGYTSK</sequence>
<keyword evidence="2" id="KW-0560">Oxidoreductase</keyword>
<dbReference type="PANTHER" id="PTHR48107:SF7">
    <property type="entry name" value="RE15974P"/>
    <property type="match status" value="1"/>
</dbReference>
<dbReference type="PRINTS" id="PR00081">
    <property type="entry name" value="GDHRDH"/>
</dbReference>
<evidence type="ECO:0000313" key="3">
    <source>
        <dbReference type="EMBL" id="KIM78616.1"/>
    </source>
</evidence>
<dbReference type="Proteomes" id="UP000054166">
    <property type="component" value="Unassembled WGS sequence"/>
</dbReference>
<dbReference type="GO" id="GO:0016614">
    <property type="term" value="F:oxidoreductase activity, acting on CH-OH group of donors"/>
    <property type="evidence" value="ECO:0007669"/>
    <property type="project" value="UniProtKB-ARBA"/>
</dbReference>
<protein>
    <recommendedName>
        <fullName evidence="5">Short chain dehydrogenase</fullName>
    </recommendedName>
</protein>
<dbReference type="InterPro" id="IPR002347">
    <property type="entry name" value="SDR_fam"/>
</dbReference>
<name>A0A0C3FF75_PILCF</name>
<dbReference type="STRING" id="765440.A0A0C3FF75"/>
<dbReference type="Gene3D" id="3.40.50.720">
    <property type="entry name" value="NAD(P)-binding Rossmann-like Domain"/>
    <property type="match status" value="1"/>
</dbReference>
<evidence type="ECO:0000313" key="4">
    <source>
        <dbReference type="Proteomes" id="UP000054166"/>
    </source>
</evidence>
<dbReference type="HOGENOM" id="CLU_010194_1_3_1"/>
<reference evidence="4" key="2">
    <citation type="submission" date="2015-01" db="EMBL/GenBank/DDBJ databases">
        <title>Evolutionary Origins and Diversification of the Mycorrhizal Mutualists.</title>
        <authorList>
            <consortium name="DOE Joint Genome Institute"/>
            <consortium name="Mycorrhizal Genomics Consortium"/>
            <person name="Kohler A."/>
            <person name="Kuo A."/>
            <person name="Nagy L.G."/>
            <person name="Floudas D."/>
            <person name="Copeland A."/>
            <person name="Barry K.W."/>
            <person name="Cichocki N."/>
            <person name="Veneault-Fourrey C."/>
            <person name="LaButti K."/>
            <person name="Lindquist E.A."/>
            <person name="Lipzen A."/>
            <person name="Lundell T."/>
            <person name="Morin E."/>
            <person name="Murat C."/>
            <person name="Riley R."/>
            <person name="Ohm R."/>
            <person name="Sun H."/>
            <person name="Tunlid A."/>
            <person name="Henrissat B."/>
            <person name="Grigoriev I.V."/>
            <person name="Hibbett D.S."/>
            <person name="Martin F."/>
        </authorList>
    </citation>
    <scope>NUCLEOTIDE SEQUENCE [LARGE SCALE GENOMIC DNA]</scope>
    <source>
        <strain evidence="4">F 1598</strain>
    </source>
</reference>
<dbReference type="InterPro" id="IPR036291">
    <property type="entry name" value="NAD(P)-bd_dom_sf"/>
</dbReference>
<reference evidence="3 4" key="1">
    <citation type="submission" date="2014-04" db="EMBL/GenBank/DDBJ databases">
        <authorList>
            <consortium name="DOE Joint Genome Institute"/>
            <person name="Kuo A."/>
            <person name="Tarkka M."/>
            <person name="Buscot F."/>
            <person name="Kohler A."/>
            <person name="Nagy L.G."/>
            <person name="Floudas D."/>
            <person name="Copeland A."/>
            <person name="Barry K.W."/>
            <person name="Cichocki N."/>
            <person name="Veneault-Fourrey C."/>
            <person name="LaButti K."/>
            <person name="Lindquist E.A."/>
            <person name="Lipzen A."/>
            <person name="Lundell T."/>
            <person name="Morin E."/>
            <person name="Murat C."/>
            <person name="Sun H."/>
            <person name="Tunlid A."/>
            <person name="Henrissat B."/>
            <person name="Grigoriev I.V."/>
            <person name="Hibbett D.S."/>
            <person name="Martin F."/>
            <person name="Nordberg H.P."/>
            <person name="Cantor M.N."/>
            <person name="Hua S.X."/>
        </authorList>
    </citation>
    <scope>NUCLEOTIDE SEQUENCE [LARGE SCALE GENOMIC DNA]</scope>
    <source>
        <strain evidence="3 4">F 1598</strain>
    </source>
</reference>